<accession>Q2JBV1</accession>
<dbReference type="EMBL" id="CP000249">
    <property type="protein sequence ID" value="ABD11241.1"/>
    <property type="molecule type" value="Genomic_DNA"/>
</dbReference>
<gene>
    <name evidence="1" type="ordered locus">Francci3_1865</name>
</gene>
<keyword evidence="2" id="KW-1185">Reference proteome</keyword>
<proteinExistence type="predicted"/>
<dbReference type="HOGENOM" id="CLU_2342669_0_0_11"/>
<protein>
    <submittedName>
        <fullName evidence="1">Uncharacterized protein</fullName>
    </submittedName>
</protein>
<dbReference type="Proteomes" id="UP000001937">
    <property type="component" value="Chromosome"/>
</dbReference>
<name>Q2JBV1_FRACC</name>
<dbReference type="KEGG" id="fra:Francci3_1865"/>
<evidence type="ECO:0000313" key="1">
    <source>
        <dbReference type="EMBL" id="ABD11241.1"/>
    </source>
</evidence>
<sequence>MVIEDQRASWPEEVIELDELQSNVYLDLFQGAGWEGVRRRLADGGQVVTDEEARKILRYFVDRGLAFEDEGRYVSLALEVDPYRRKLVDGREVAASR</sequence>
<reference evidence="1 2" key="1">
    <citation type="journal article" date="2007" name="Genome Res.">
        <title>Genome characteristics of facultatively symbiotic Frankia sp. strains reflect host range and host plant biogeography.</title>
        <authorList>
            <person name="Normand P."/>
            <person name="Lapierre P."/>
            <person name="Tisa L.S."/>
            <person name="Gogarten J.P."/>
            <person name="Alloisio N."/>
            <person name="Bagnarol E."/>
            <person name="Bassi C.A."/>
            <person name="Berry A.M."/>
            <person name="Bickhart D.M."/>
            <person name="Choisne N."/>
            <person name="Couloux A."/>
            <person name="Cournoyer B."/>
            <person name="Cruveiller S."/>
            <person name="Daubin V."/>
            <person name="Demange N."/>
            <person name="Francino M.P."/>
            <person name="Goltsman E."/>
            <person name="Huang Y."/>
            <person name="Kopp O.R."/>
            <person name="Labarre L."/>
            <person name="Lapidus A."/>
            <person name="Lavire C."/>
            <person name="Marechal J."/>
            <person name="Martinez M."/>
            <person name="Mastronunzio J.E."/>
            <person name="Mullin B.C."/>
            <person name="Niemann J."/>
            <person name="Pujic P."/>
            <person name="Rawnsley T."/>
            <person name="Rouy Z."/>
            <person name="Schenowitz C."/>
            <person name="Sellstedt A."/>
            <person name="Tavares F."/>
            <person name="Tomkins J.P."/>
            <person name="Vallenet D."/>
            <person name="Valverde C."/>
            <person name="Wall L.G."/>
            <person name="Wang Y."/>
            <person name="Medigue C."/>
            <person name="Benson D.R."/>
        </authorList>
    </citation>
    <scope>NUCLEOTIDE SEQUENCE [LARGE SCALE GENOMIC DNA]</scope>
    <source>
        <strain evidence="2">DSM 45818 / CECT 9043 / CcI3</strain>
    </source>
</reference>
<organism evidence="1 2">
    <name type="scientific">Frankia casuarinae (strain DSM 45818 / CECT 9043 / HFP020203 / CcI3)</name>
    <dbReference type="NCBI Taxonomy" id="106370"/>
    <lineage>
        <taxon>Bacteria</taxon>
        <taxon>Bacillati</taxon>
        <taxon>Actinomycetota</taxon>
        <taxon>Actinomycetes</taxon>
        <taxon>Frankiales</taxon>
        <taxon>Frankiaceae</taxon>
        <taxon>Frankia</taxon>
    </lineage>
</organism>
<evidence type="ECO:0000313" key="2">
    <source>
        <dbReference type="Proteomes" id="UP000001937"/>
    </source>
</evidence>
<dbReference type="AlphaFoldDB" id="Q2JBV1"/>